<sequence>MMKPFRSVLNNFKLGQKLTILLLLVFAVGVLTSGVALSQILNNSAQNEVTSKALMLMTTMNSVRDYTDTKVKPELQDKLATEFLPQTVPAFSAREVFEKVRTDPEYKEFFYKEATLNPTNLRDKADSFEAPLVERFRQDSNLKELRGFHDSPSGKLFYIARPLPITKATCLQCHSTPEAAPKSMIERYGTVNGFGWNLNEVIGAQMISVPATTVLQNAQKSFLALIGVFVLIFATTILAVNFWLKRYVVRPLNRMAKVAEAVSMGDTDAEFERTSNDEVGSLAETFSRMKMSLTMAMQRLEQYRSGRRSVDQSRRSVDRPPNSQDH</sequence>
<keyword evidence="8 10" id="KW-0408">Iron</keyword>
<keyword evidence="5" id="KW-0808">Transferase</keyword>
<comment type="subcellular location">
    <subcellularLocation>
        <location evidence="2">Membrane</location>
        <topology evidence="2">Multi-pass membrane protein</topology>
    </subcellularLocation>
</comment>
<proteinExistence type="predicted"/>
<evidence type="ECO:0000256" key="2">
    <source>
        <dbReference type="ARBA" id="ARBA00004141"/>
    </source>
</evidence>
<keyword evidence="12" id="KW-0812">Transmembrane</keyword>
<keyword evidence="16" id="KW-1185">Reference proteome</keyword>
<evidence type="ECO:0000256" key="7">
    <source>
        <dbReference type="ARBA" id="ARBA00022777"/>
    </source>
</evidence>
<reference evidence="15 16" key="2">
    <citation type="submission" date="2018-03" db="EMBL/GenBank/DDBJ databases">
        <title>The ancient ancestry and fast evolution of plastids.</title>
        <authorList>
            <person name="Moore K.R."/>
            <person name="Magnabosco C."/>
            <person name="Momper L."/>
            <person name="Gold D.A."/>
            <person name="Bosak T."/>
            <person name="Fournier G.P."/>
        </authorList>
    </citation>
    <scope>NUCLEOTIDE SEQUENCE [LARGE SCALE GENOMIC DNA]</scope>
    <source>
        <strain evidence="15 16">ULC007</strain>
    </source>
</reference>
<keyword evidence="9 12" id="KW-0472">Membrane</keyword>
<keyword evidence="7 15" id="KW-0418">Kinase</keyword>
<reference evidence="15 16" key="1">
    <citation type="submission" date="2018-02" db="EMBL/GenBank/DDBJ databases">
        <authorList>
            <person name="Cohen D.B."/>
            <person name="Kent A.D."/>
        </authorList>
    </citation>
    <scope>NUCLEOTIDE SEQUENCE [LARGE SCALE GENOMIC DNA]</scope>
    <source>
        <strain evidence="15 16">ULC007</strain>
    </source>
</reference>
<dbReference type="Gene3D" id="6.10.340.10">
    <property type="match status" value="1"/>
</dbReference>
<dbReference type="Proteomes" id="UP000238634">
    <property type="component" value="Unassembled WGS sequence"/>
</dbReference>
<evidence type="ECO:0000256" key="4">
    <source>
        <dbReference type="ARBA" id="ARBA00022553"/>
    </source>
</evidence>
<evidence type="ECO:0000256" key="10">
    <source>
        <dbReference type="PROSITE-ProRule" id="PRU00433"/>
    </source>
</evidence>
<evidence type="ECO:0000256" key="9">
    <source>
        <dbReference type="ARBA" id="ARBA00023136"/>
    </source>
</evidence>
<dbReference type="SMART" id="SM00304">
    <property type="entry name" value="HAMP"/>
    <property type="match status" value="1"/>
</dbReference>
<evidence type="ECO:0000259" key="14">
    <source>
        <dbReference type="PROSITE" id="PS51007"/>
    </source>
</evidence>
<dbReference type="GO" id="GO:0020037">
    <property type="term" value="F:heme binding"/>
    <property type="evidence" value="ECO:0007669"/>
    <property type="project" value="InterPro"/>
</dbReference>
<keyword evidence="6 10" id="KW-0479">Metal-binding</keyword>
<keyword evidence="12" id="KW-1133">Transmembrane helix</keyword>
<dbReference type="PANTHER" id="PTHR45528:SF9">
    <property type="entry name" value="SENSOR HISTIDINE KINASE YBDK"/>
    <property type="match status" value="1"/>
</dbReference>
<evidence type="ECO:0000256" key="5">
    <source>
        <dbReference type="ARBA" id="ARBA00022679"/>
    </source>
</evidence>
<feature type="region of interest" description="Disordered" evidence="11">
    <location>
        <begin position="303"/>
        <end position="326"/>
    </location>
</feature>
<dbReference type="InterPro" id="IPR009056">
    <property type="entry name" value="Cyt_c-like_dom"/>
</dbReference>
<dbReference type="PANTHER" id="PTHR45528">
    <property type="entry name" value="SENSOR HISTIDINE KINASE CPXA"/>
    <property type="match status" value="1"/>
</dbReference>
<dbReference type="GO" id="GO:0009055">
    <property type="term" value="F:electron transfer activity"/>
    <property type="evidence" value="ECO:0007669"/>
    <property type="project" value="InterPro"/>
</dbReference>
<dbReference type="EMBL" id="PVWG01000065">
    <property type="protein sequence ID" value="PSB15273.1"/>
    <property type="molecule type" value="Genomic_DNA"/>
</dbReference>
<dbReference type="GO" id="GO:0046872">
    <property type="term" value="F:metal ion binding"/>
    <property type="evidence" value="ECO:0007669"/>
    <property type="project" value="UniProtKB-KW"/>
</dbReference>
<dbReference type="Pfam" id="PF11845">
    <property type="entry name" value="Tll0287-like"/>
    <property type="match status" value="1"/>
</dbReference>
<dbReference type="SUPFAM" id="SSF158472">
    <property type="entry name" value="HAMP domain-like"/>
    <property type="match status" value="1"/>
</dbReference>
<dbReference type="RefSeq" id="WP_106254197.1">
    <property type="nucleotide sequence ID" value="NZ_PVWG01000065.1"/>
</dbReference>
<evidence type="ECO:0000256" key="3">
    <source>
        <dbReference type="ARBA" id="ARBA00012438"/>
    </source>
</evidence>
<evidence type="ECO:0000256" key="12">
    <source>
        <dbReference type="SAM" id="Phobius"/>
    </source>
</evidence>
<dbReference type="CDD" id="cd06225">
    <property type="entry name" value="HAMP"/>
    <property type="match status" value="1"/>
</dbReference>
<comment type="caution">
    <text evidence="15">The sequence shown here is derived from an EMBL/GenBank/DDBJ whole genome shotgun (WGS) entry which is preliminary data.</text>
</comment>
<keyword evidence="10" id="KW-0349">Heme</keyword>
<dbReference type="InterPro" id="IPR050398">
    <property type="entry name" value="HssS/ArlS-like"/>
</dbReference>
<dbReference type="InterPro" id="IPR003660">
    <property type="entry name" value="HAMP_dom"/>
</dbReference>
<evidence type="ECO:0000256" key="8">
    <source>
        <dbReference type="ARBA" id="ARBA00023004"/>
    </source>
</evidence>
<evidence type="ECO:0000313" key="16">
    <source>
        <dbReference type="Proteomes" id="UP000238634"/>
    </source>
</evidence>
<evidence type="ECO:0000313" key="15">
    <source>
        <dbReference type="EMBL" id="PSB15273.1"/>
    </source>
</evidence>
<dbReference type="InterPro" id="IPR021796">
    <property type="entry name" value="Tll0287-like_dom"/>
</dbReference>
<evidence type="ECO:0000256" key="11">
    <source>
        <dbReference type="SAM" id="MobiDB-lite"/>
    </source>
</evidence>
<dbReference type="AlphaFoldDB" id="A0A2T1D440"/>
<name>A0A2T1D440_9CYAN</name>
<dbReference type="GO" id="GO:0016020">
    <property type="term" value="C:membrane"/>
    <property type="evidence" value="ECO:0007669"/>
    <property type="project" value="UniProtKB-SubCell"/>
</dbReference>
<gene>
    <name evidence="15" type="ORF">C7B65_24785</name>
</gene>
<dbReference type="GO" id="GO:0004673">
    <property type="term" value="F:protein histidine kinase activity"/>
    <property type="evidence" value="ECO:0007669"/>
    <property type="project" value="UniProtKB-EC"/>
</dbReference>
<feature type="domain" description="HAMP" evidence="13">
    <location>
        <begin position="246"/>
        <end position="298"/>
    </location>
</feature>
<accession>A0A2T1D440</accession>
<dbReference type="GO" id="GO:0007165">
    <property type="term" value="P:signal transduction"/>
    <property type="evidence" value="ECO:0007669"/>
    <property type="project" value="InterPro"/>
</dbReference>
<feature type="domain" description="Cytochrome c" evidence="14">
    <location>
        <begin position="149"/>
        <end position="290"/>
    </location>
</feature>
<protein>
    <recommendedName>
        <fullName evidence="3">histidine kinase</fullName>
        <ecNumber evidence="3">2.7.13.3</ecNumber>
    </recommendedName>
</protein>
<keyword evidence="4" id="KW-0597">Phosphoprotein</keyword>
<evidence type="ECO:0000259" key="13">
    <source>
        <dbReference type="PROSITE" id="PS50885"/>
    </source>
</evidence>
<dbReference type="PROSITE" id="PS50885">
    <property type="entry name" value="HAMP"/>
    <property type="match status" value="1"/>
</dbReference>
<dbReference type="PROSITE" id="PS51007">
    <property type="entry name" value="CYTC"/>
    <property type="match status" value="1"/>
</dbReference>
<organism evidence="15 16">
    <name type="scientific">Phormidesmis priestleyi ULC007</name>
    <dbReference type="NCBI Taxonomy" id="1920490"/>
    <lineage>
        <taxon>Bacteria</taxon>
        <taxon>Bacillati</taxon>
        <taxon>Cyanobacteriota</taxon>
        <taxon>Cyanophyceae</taxon>
        <taxon>Leptolyngbyales</taxon>
        <taxon>Leptolyngbyaceae</taxon>
        <taxon>Phormidesmis</taxon>
    </lineage>
</organism>
<evidence type="ECO:0000256" key="1">
    <source>
        <dbReference type="ARBA" id="ARBA00000085"/>
    </source>
</evidence>
<dbReference type="Pfam" id="PF00672">
    <property type="entry name" value="HAMP"/>
    <property type="match status" value="1"/>
</dbReference>
<evidence type="ECO:0000256" key="6">
    <source>
        <dbReference type="ARBA" id="ARBA00022723"/>
    </source>
</evidence>
<comment type="catalytic activity">
    <reaction evidence="1">
        <text>ATP + protein L-histidine = ADP + protein N-phospho-L-histidine.</text>
        <dbReference type="EC" id="2.7.13.3"/>
    </reaction>
</comment>
<dbReference type="EC" id="2.7.13.3" evidence="3"/>
<feature type="transmembrane region" description="Helical" evidence="12">
    <location>
        <begin position="222"/>
        <end position="244"/>
    </location>
</feature>